<comment type="similarity">
    <text evidence="1 3 4">Belongs to the GroES chaperonin family.</text>
</comment>
<dbReference type="NCBIfam" id="NF001531">
    <property type="entry name" value="PRK00364.2-2"/>
    <property type="match status" value="1"/>
</dbReference>
<dbReference type="RefSeq" id="WP_008909805.1">
    <property type="nucleotide sequence ID" value="NZ_CAKP01000136.1"/>
</dbReference>
<dbReference type="eggNOG" id="COG0234">
    <property type="taxonomic scope" value="Bacteria"/>
</dbReference>
<dbReference type="Pfam" id="PF00166">
    <property type="entry name" value="Cpn10"/>
    <property type="match status" value="1"/>
</dbReference>
<dbReference type="FunFam" id="2.30.33.40:FF:000001">
    <property type="entry name" value="10 kDa chaperonin"/>
    <property type="match status" value="1"/>
</dbReference>
<evidence type="ECO:0000313" key="6">
    <source>
        <dbReference type="Proteomes" id="UP000007652"/>
    </source>
</evidence>
<dbReference type="Proteomes" id="UP000007652">
    <property type="component" value="Unassembled WGS sequence"/>
</dbReference>
<keyword evidence="5" id="KW-0346">Stress response</keyword>
<dbReference type="PANTHER" id="PTHR10772">
    <property type="entry name" value="10 KDA HEAT SHOCK PROTEIN"/>
    <property type="match status" value="1"/>
</dbReference>
<keyword evidence="2 3" id="KW-0143">Chaperone</keyword>
<dbReference type="GO" id="GO:0046872">
    <property type="term" value="F:metal ion binding"/>
    <property type="evidence" value="ECO:0007669"/>
    <property type="project" value="TreeGrafter"/>
</dbReference>
<dbReference type="OrthoDB" id="9806791at2"/>
<comment type="subcellular location">
    <subcellularLocation>
        <location evidence="3">Cytoplasm</location>
    </subcellularLocation>
</comment>
<dbReference type="GO" id="GO:0051082">
    <property type="term" value="F:unfolded protein binding"/>
    <property type="evidence" value="ECO:0007669"/>
    <property type="project" value="TreeGrafter"/>
</dbReference>
<proteinExistence type="inferred from homology"/>
<dbReference type="HAMAP" id="MF_00580">
    <property type="entry name" value="CH10"/>
    <property type="match status" value="1"/>
</dbReference>
<sequence length="91" mass="9953">MKLRPLGDRVVIKKIEAEETTKSGIVLPGSAKEKPQMAEVIAIGPDVNRDDKVVLNVGDKVIFSKYSGNEVKLDGEEYTILNLSDILAVIE</sequence>
<comment type="function">
    <text evidence="3 4">Together with the chaperonin GroEL, plays an essential role in assisting protein folding. The GroEL-GroES system forms a nano-cage that allows encapsulation of the non-native substrate proteins and provides a physical environment optimized to promote and accelerate protein folding. GroES binds to the apical surface of the GroEL ring, thereby capping the opening of the GroEL channel.</text>
</comment>
<dbReference type="GO" id="GO:0051087">
    <property type="term" value="F:protein-folding chaperone binding"/>
    <property type="evidence" value="ECO:0007669"/>
    <property type="project" value="TreeGrafter"/>
</dbReference>
<accession>I7LKL8</accession>
<dbReference type="GO" id="GO:0005737">
    <property type="term" value="C:cytoplasm"/>
    <property type="evidence" value="ECO:0007669"/>
    <property type="project" value="UniProtKB-SubCell"/>
</dbReference>
<comment type="subunit">
    <text evidence="3">Heptamer of 7 subunits arranged in a ring. Interacts with the chaperonin GroEL.</text>
</comment>
<evidence type="ECO:0000256" key="3">
    <source>
        <dbReference type="HAMAP-Rule" id="MF_00580"/>
    </source>
</evidence>
<dbReference type="PANTHER" id="PTHR10772:SF58">
    <property type="entry name" value="CO-CHAPERONIN GROES"/>
    <property type="match status" value="1"/>
</dbReference>
<dbReference type="SMART" id="SM00883">
    <property type="entry name" value="Cpn10"/>
    <property type="match status" value="1"/>
</dbReference>
<dbReference type="AlphaFoldDB" id="I7LKL8"/>
<evidence type="ECO:0000256" key="4">
    <source>
        <dbReference type="RuleBase" id="RU000535"/>
    </source>
</evidence>
<dbReference type="STRING" id="857293.CAAU_2477"/>
<gene>
    <name evidence="3" type="primary">groES</name>
    <name evidence="3" type="synonym">groS</name>
    <name evidence="5" type="ORF">CAAU_2477</name>
</gene>
<evidence type="ECO:0000256" key="2">
    <source>
        <dbReference type="ARBA" id="ARBA00023186"/>
    </source>
</evidence>
<dbReference type="InterPro" id="IPR011032">
    <property type="entry name" value="GroES-like_sf"/>
</dbReference>
<dbReference type="NCBIfam" id="NF001533">
    <property type="entry name" value="PRK00364.2-4"/>
    <property type="match status" value="1"/>
</dbReference>
<dbReference type="InterPro" id="IPR037124">
    <property type="entry name" value="Chaperonin_GroES_sf"/>
</dbReference>
<dbReference type="EMBL" id="CAKP01000136">
    <property type="protein sequence ID" value="CCJ34560.1"/>
    <property type="molecule type" value="Genomic_DNA"/>
</dbReference>
<dbReference type="PRINTS" id="PR00297">
    <property type="entry name" value="CHAPERONIN10"/>
</dbReference>
<dbReference type="SUPFAM" id="SSF50129">
    <property type="entry name" value="GroES-like"/>
    <property type="match status" value="1"/>
</dbReference>
<protein>
    <recommendedName>
        <fullName evidence="3">Co-chaperonin GroES</fullName>
    </recommendedName>
    <alternativeName>
        <fullName evidence="3">10 kDa chaperonin</fullName>
    </alternativeName>
    <alternativeName>
        <fullName evidence="3">Chaperonin-10</fullName>
        <shortName evidence="3">Cpn10</shortName>
    </alternativeName>
</protein>
<dbReference type="CDD" id="cd00320">
    <property type="entry name" value="cpn10"/>
    <property type="match status" value="1"/>
</dbReference>
<comment type="caution">
    <text evidence="5">The sequence shown here is derived from an EMBL/GenBank/DDBJ whole genome shotgun (WGS) entry which is preliminary data.</text>
</comment>
<dbReference type="GO" id="GO:0005524">
    <property type="term" value="F:ATP binding"/>
    <property type="evidence" value="ECO:0007669"/>
    <property type="project" value="InterPro"/>
</dbReference>
<reference evidence="5 6" key="1">
    <citation type="journal article" date="2011" name="J. Bacteriol.">
        <title>Draft genome sequence of Caloramator australicus strain RC3T, a thermoanaerobe from the Great Artesian Basin of Australia.</title>
        <authorList>
            <person name="Ogg C.D."/>
            <person name="Patel B.K.C."/>
        </authorList>
    </citation>
    <scope>NUCLEOTIDE SEQUENCE [LARGE SCALE GENOMIC DNA]</scope>
    <source>
        <strain evidence="5 6">RC3</strain>
    </source>
</reference>
<dbReference type="InterPro" id="IPR020818">
    <property type="entry name" value="Chaperonin_GroES"/>
</dbReference>
<dbReference type="GO" id="GO:0044183">
    <property type="term" value="F:protein folding chaperone"/>
    <property type="evidence" value="ECO:0007669"/>
    <property type="project" value="InterPro"/>
</dbReference>
<evidence type="ECO:0000256" key="1">
    <source>
        <dbReference type="ARBA" id="ARBA00006975"/>
    </source>
</evidence>
<dbReference type="Gene3D" id="2.30.33.40">
    <property type="entry name" value="GroES chaperonin"/>
    <property type="match status" value="1"/>
</dbReference>
<keyword evidence="3" id="KW-0963">Cytoplasm</keyword>
<keyword evidence="6" id="KW-1185">Reference proteome</keyword>
<dbReference type="PROSITE" id="PS00681">
    <property type="entry name" value="CHAPERONINS_CPN10"/>
    <property type="match status" value="1"/>
</dbReference>
<name>I7LKL8_9CLOT</name>
<dbReference type="InterPro" id="IPR018369">
    <property type="entry name" value="Chaprnonin_Cpn10_CS"/>
</dbReference>
<organism evidence="5 6">
    <name type="scientific">Caloramator australicus RC3</name>
    <dbReference type="NCBI Taxonomy" id="857293"/>
    <lineage>
        <taxon>Bacteria</taxon>
        <taxon>Bacillati</taxon>
        <taxon>Bacillota</taxon>
        <taxon>Clostridia</taxon>
        <taxon>Eubacteriales</taxon>
        <taxon>Clostridiaceae</taxon>
        <taxon>Caloramator</taxon>
    </lineage>
</organism>
<evidence type="ECO:0000313" key="5">
    <source>
        <dbReference type="EMBL" id="CCJ34560.1"/>
    </source>
</evidence>